<dbReference type="AlphaFoldDB" id="A0A1V4I6S6"/>
<accession>A0A1V4I6S6</accession>
<evidence type="ECO:0000313" key="1">
    <source>
        <dbReference type="EMBL" id="OPJ55692.1"/>
    </source>
</evidence>
<dbReference type="Proteomes" id="UP000265930">
    <property type="component" value="Unassembled WGS sequence"/>
</dbReference>
<proteinExistence type="predicted"/>
<dbReference type="OrthoDB" id="1730007at2"/>
<name>A0A1V4I6S6_9CLOT</name>
<dbReference type="STRING" id="225345.CLCHR_46380"/>
<evidence type="ECO:0000313" key="4">
    <source>
        <dbReference type="Proteomes" id="UP000265930"/>
    </source>
</evidence>
<reference evidence="2 4" key="2">
    <citation type="submission" date="2018-08" db="EMBL/GenBank/DDBJ databases">
        <title>Genome of Clostridium chromiireducens C1, DSM12136.</title>
        <authorList>
            <person name="Xing M."/>
            <person name="Wei Y."/>
            <person name="Ang E.L."/>
            <person name="Zhao H."/>
            <person name="Zhang Y."/>
        </authorList>
    </citation>
    <scope>NUCLEOTIDE SEQUENCE [LARGE SCALE GENOMIC DNA]</scope>
    <source>
        <strain evidence="2 4">C1</strain>
    </source>
</reference>
<evidence type="ECO:0000313" key="2">
    <source>
        <dbReference type="EMBL" id="RII34594.1"/>
    </source>
</evidence>
<evidence type="ECO:0008006" key="5">
    <source>
        <dbReference type="Google" id="ProtNLM"/>
    </source>
</evidence>
<keyword evidence="3" id="KW-1185">Reference proteome</keyword>
<sequence length="234" mass="26096">MNDINSIKIIGNGIITNGEYEKVSILGEAIALDSFKCNYLKVVGNCILKDEVIARRVKILGEMLCEERGITESELEILGELRALKDYKVNKIKVLGEARFEENLFFEETDILGKLEVYKDCEGNLFNSRGKLKINGLLSAENIDINPNGISTISEIGGSKIIIRRKGLFSFGESKVISNTIEGDYIELENTECEIVRGHNIRILANCRIGKVEYTGTLSVDNRSIVGEEKCLKN</sequence>
<protein>
    <recommendedName>
        <fullName evidence="5">Polymer-forming cytoskeletal protein</fullName>
    </recommendedName>
</protein>
<dbReference type="EMBL" id="QXDJ01000003">
    <property type="protein sequence ID" value="RII34594.1"/>
    <property type="molecule type" value="Genomic_DNA"/>
</dbReference>
<evidence type="ECO:0000313" key="3">
    <source>
        <dbReference type="Proteomes" id="UP000191056"/>
    </source>
</evidence>
<comment type="caution">
    <text evidence="1">The sequence shown here is derived from an EMBL/GenBank/DDBJ whole genome shotgun (WGS) entry which is preliminary data.</text>
</comment>
<organism evidence="1 3">
    <name type="scientific">Clostridium chromiireducens</name>
    <dbReference type="NCBI Taxonomy" id="225345"/>
    <lineage>
        <taxon>Bacteria</taxon>
        <taxon>Bacillati</taxon>
        <taxon>Bacillota</taxon>
        <taxon>Clostridia</taxon>
        <taxon>Eubacteriales</taxon>
        <taxon>Clostridiaceae</taxon>
        <taxon>Clostridium</taxon>
    </lineage>
</organism>
<dbReference type="Proteomes" id="UP000191056">
    <property type="component" value="Unassembled WGS sequence"/>
</dbReference>
<dbReference type="EMBL" id="MZGT01000120">
    <property type="protein sequence ID" value="OPJ55692.1"/>
    <property type="molecule type" value="Genomic_DNA"/>
</dbReference>
<dbReference type="RefSeq" id="WP_079442238.1">
    <property type="nucleotide sequence ID" value="NZ_JBLZIA010000004.1"/>
</dbReference>
<gene>
    <name evidence="1" type="ORF">CLCHR_46380</name>
    <name evidence="2" type="ORF">D2A34_15765</name>
</gene>
<reference evidence="1 3" key="1">
    <citation type="submission" date="2017-03" db="EMBL/GenBank/DDBJ databases">
        <title>Genome sequence of Clostridium chromiireducens DSM 23318.</title>
        <authorList>
            <person name="Poehlein A."/>
            <person name="Daniel R."/>
        </authorList>
    </citation>
    <scope>NUCLEOTIDE SEQUENCE [LARGE SCALE GENOMIC DNA]</scope>
    <source>
        <strain evidence="1 3">DSM 23318</strain>
    </source>
</reference>